<feature type="signal peptide" evidence="2">
    <location>
        <begin position="1"/>
        <end position="25"/>
    </location>
</feature>
<proteinExistence type="predicted"/>
<dbReference type="PROSITE" id="PS51257">
    <property type="entry name" value="PROKAR_LIPOPROTEIN"/>
    <property type="match status" value="1"/>
</dbReference>
<accession>A0ABT3IKU4</accession>
<sequence>MRYHFRSALLLINVLLFGACQKEQADNQSAAATQTASTARSAHQDKVLTPGGWRSRSDVHLLAQGQYLDASDGRLRTRDHASRQVISDYGPVEKASGHAPFFPLQAKASSSGDGGWVTCTRWGNRTGSPISYFSTKWVVPPAPKDVNGQTVFIFNGMVNSSAILQPVLQWGVSAAGGGDYWAIATWYVGASGLAWYSDLVRVKPGTTLQGLITIADSLSGSYSYRASFPGYSKTIFDTHHIEQLKWATEALEAYSTYTCATYPATTKTRMSNIDVKTGSIQAPLSWEIVDYITDCGQHSKVVTDGSSNGIVDLFYKK</sequence>
<evidence type="ECO:0000313" key="3">
    <source>
        <dbReference type="EMBL" id="MCW3484575.1"/>
    </source>
</evidence>
<gene>
    <name evidence="3" type="ORF">OL497_11760</name>
</gene>
<dbReference type="EMBL" id="JAPDNS010000001">
    <property type="protein sequence ID" value="MCW3484575.1"/>
    <property type="molecule type" value="Genomic_DNA"/>
</dbReference>
<protein>
    <submittedName>
        <fullName evidence="3">Uncharacterized protein</fullName>
    </submittedName>
</protein>
<feature type="region of interest" description="Disordered" evidence="1">
    <location>
        <begin position="31"/>
        <end position="51"/>
    </location>
</feature>
<feature type="compositionally biased region" description="Low complexity" evidence="1">
    <location>
        <begin position="31"/>
        <end position="41"/>
    </location>
</feature>
<keyword evidence="4" id="KW-1185">Reference proteome</keyword>
<organism evidence="3 4">
    <name type="scientific">Chitinophaga nivalis</name>
    <dbReference type="NCBI Taxonomy" id="2991709"/>
    <lineage>
        <taxon>Bacteria</taxon>
        <taxon>Pseudomonadati</taxon>
        <taxon>Bacteroidota</taxon>
        <taxon>Chitinophagia</taxon>
        <taxon>Chitinophagales</taxon>
        <taxon>Chitinophagaceae</taxon>
        <taxon>Chitinophaga</taxon>
    </lineage>
</organism>
<evidence type="ECO:0000256" key="1">
    <source>
        <dbReference type="SAM" id="MobiDB-lite"/>
    </source>
</evidence>
<name>A0ABT3IKU4_9BACT</name>
<dbReference type="Proteomes" id="UP001207742">
    <property type="component" value="Unassembled WGS sequence"/>
</dbReference>
<evidence type="ECO:0000313" key="4">
    <source>
        <dbReference type="Proteomes" id="UP001207742"/>
    </source>
</evidence>
<comment type="caution">
    <text evidence="3">The sequence shown here is derived from an EMBL/GenBank/DDBJ whole genome shotgun (WGS) entry which is preliminary data.</text>
</comment>
<reference evidence="3 4" key="1">
    <citation type="submission" date="2022-10" db="EMBL/GenBank/DDBJ databases">
        <title>Chitinophaga nivalis PC15 sp. nov., isolated from Pyeongchang county, South Korea.</title>
        <authorList>
            <person name="Trinh H.N."/>
        </authorList>
    </citation>
    <scope>NUCLEOTIDE SEQUENCE [LARGE SCALE GENOMIC DNA]</scope>
    <source>
        <strain evidence="3 4">PC14</strain>
    </source>
</reference>
<dbReference type="RefSeq" id="WP_264730301.1">
    <property type="nucleotide sequence ID" value="NZ_JAPDNR010000001.1"/>
</dbReference>
<evidence type="ECO:0000256" key="2">
    <source>
        <dbReference type="SAM" id="SignalP"/>
    </source>
</evidence>
<keyword evidence="2" id="KW-0732">Signal</keyword>
<feature type="chain" id="PRO_5047372370" evidence="2">
    <location>
        <begin position="26"/>
        <end position="317"/>
    </location>
</feature>